<comment type="caution">
    <text evidence="2">The sequence shown here is derived from an EMBL/GenBank/DDBJ whole genome shotgun (WGS) entry which is preliminary data.</text>
</comment>
<dbReference type="Proteomes" id="UP000272729">
    <property type="component" value="Unassembled WGS sequence"/>
</dbReference>
<name>A0A495XAE8_9PSEU</name>
<dbReference type="OrthoDB" id="3540634at2"/>
<dbReference type="EMBL" id="RBXR01000001">
    <property type="protein sequence ID" value="RKT70336.1"/>
    <property type="molecule type" value="Genomic_DNA"/>
</dbReference>
<evidence type="ECO:0000313" key="2">
    <source>
        <dbReference type="EMBL" id="RKT70336.1"/>
    </source>
</evidence>
<gene>
    <name evidence="2" type="ORF">DFJ66_3595</name>
</gene>
<evidence type="ECO:0000313" key="3">
    <source>
        <dbReference type="Proteomes" id="UP000272729"/>
    </source>
</evidence>
<reference evidence="2 3" key="1">
    <citation type="submission" date="2018-10" db="EMBL/GenBank/DDBJ databases">
        <title>Sequencing the genomes of 1000 actinobacteria strains.</title>
        <authorList>
            <person name="Klenk H.-P."/>
        </authorList>
    </citation>
    <scope>NUCLEOTIDE SEQUENCE [LARGE SCALE GENOMIC DNA]</scope>
    <source>
        <strain evidence="2 3">DSM 43911</strain>
    </source>
</reference>
<proteinExistence type="predicted"/>
<keyword evidence="1" id="KW-0472">Membrane</keyword>
<dbReference type="RefSeq" id="WP_121222507.1">
    <property type="nucleotide sequence ID" value="NZ_JBIUBA010000005.1"/>
</dbReference>
<keyword evidence="1" id="KW-0812">Transmembrane</keyword>
<sequence>MSAIPLSLASRRLAGVLLLSLVGVEFGGRFMTTVVQGEVELTEFQQSFFRAGHAHAGVLLVLSLVCLLYADVAGVRGALGWVTRLGVPVAAIFMPSGFFFSAMGEGATKANGLIVLLYLGGLSLAAGVVSLGIGLLRPADRLATTGS</sequence>
<feature type="transmembrane region" description="Helical" evidence="1">
    <location>
        <begin position="53"/>
        <end position="70"/>
    </location>
</feature>
<feature type="transmembrane region" description="Helical" evidence="1">
    <location>
        <begin position="82"/>
        <end position="103"/>
    </location>
</feature>
<dbReference type="AlphaFoldDB" id="A0A495XAE8"/>
<accession>A0A495XAE8</accession>
<evidence type="ECO:0000256" key="1">
    <source>
        <dbReference type="SAM" id="Phobius"/>
    </source>
</evidence>
<keyword evidence="3" id="KW-1185">Reference proteome</keyword>
<organism evidence="2 3">
    <name type="scientific">Saccharothrix variisporea</name>
    <dbReference type="NCBI Taxonomy" id="543527"/>
    <lineage>
        <taxon>Bacteria</taxon>
        <taxon>Bacillati</taxon>
        <taxon>Actinomycetota</taxon>
        <taxon>Actinomycetes</taxon>
        <taxon>Pseudonocardiales</taxon>
        <taxon>Pseudonocardiaceae</taxon>
        <taxon>Saccharothrix</taxon>
    </lineage>
</organism>
<feature type="transmembrane region" description="Helical" evidence="1">
    <location>
        <begin position="115"/>
        <end position="136"/>
    </location>
</feature>
<keyword evidence="1" id="KW-1133">Transmembrane helix</keyword>
<protein>
    <submittedName>
        <fullName evidence="2">Uncharacterized protein</fullName>
    </submittedName>
</protein>